<protein>
    <submittedName>
        <fullName evidence="1">Alternative protein TRAPPC6B</fullName>
    </submittedName>
</protein>
<dbReference type="ChiTaRS" id="TRAPPC6B">
    <property type="organism name" value="human"/>
</dbReference>
<name>L8E9R9_HUMAN</name>
<sequence>MMMHFSECIPFAKQCMTAILILTCFGEKILILKKFRKVPTKYTCIKFIKSHNDPGIANDTEVDQNRTQ</sequence>
<gene>
    <name evidence="1" type="primary">TRAPPC6B</name>
</gene>
<evidence type="ECO:0000313" key="1">
    <source>
        <dbReference type="EMBL" id="CCQ43909.1"/>
    </source>
</evidence>
<reference evidence="1" key="1">
    <citation type="journal article" date="2013" name="PLoS ONE">
        <title>Direct detection of alternative open reading frames translation products in human significantly expands the proteome.</title>
        <authorList>
            <person name="Vanderperre B."/>
            <person name="Lucier J.-F."/>
            <person name="Motard J."/>
            <person name="Tremblay G."/>
            <person name="Vanderperre S."/>
            <person name="Wisztorski M."/>
            <person name="Salzet M."/>
            <person name="Boisvert F.-M."/>
            <person name="Roucou X."/>
        </authorList>
    </citation>
    <scope>NUCLEOTIDE SEQUENCE</scope>
</reference>
<proteinExistence type="predicted"/>
<dbReference type="OrthoDB" id="941624at2759"/>
<organism evidence="1">
    <name type="scientific">Homo sapiens</name>
    <name type="common">Human</name>
    <dbReference type="NCBI Taxonomy" id="9606"/>
    <lineage>
        <taxon>Eukaryota</taxon>
        <taxon>Metazoa</taxon>
        <taxon>Chordata</taxon>
        <taxon>Craniata</taxon>
        <taxon>Vertebrata</taxon>
        <taxon>Euteleostomi</taxon>
        <taxon>Mammalia</taxon>
        <taxon>Eutheria</taxon>
        <taxon>Euarchontoglires</taxon>
        <taxon>Primates</taxon>
        <taxon>Haplorrhini</taxon>
        <taxon>Catarrhini</taxon>
        <taxon>Hominidae</taxon>
        <taxon>Homo</taxon>
    </lineage>
</organism>
<dbReference type="AlphaFoldDB" id="L8E9R9"/>
<dbReference type="EMBL" id="HF584412">
    <property type="protein sequence ID" value="CCQ43909.1"/>
    <property type="molecule type" value="Genomic_DNA"/>
</dbReference>
<accession>L8E9R9</accession>